<gene>
    <name evidence="1" type="ORF">WDU93_09070</name>
</gene>
<sequence length="220" mass="23695">MSDVIITVRGEHELRVAPERATVHLSVSQEGPDRQAVVDRSLTLAAPVREGVVAREQTGAVTAWTSQRLGIHADRPWNNEGKRLAPVYRASVDFTATFADLSEMSVWTTEISGWDGVTITHVDWHLTPETEAEVEREVATQAVGVAVTRARAYAQALGLENVTALEIADRGLISEAAAPAMMQAKAMRGAAFDMASAPPMEFQGEEISVAATVEARFAAN</sequence>
<dbReference type="Gene3D" id="3.30.70.2970">
    <property type="entry name" value="Protein of unknown function (DUF541), domain 2"/>
    <property type="match status" value="1"/>
</dbReference>
<dbReference type="EMBL" id="JBBDGN010000007">
    <property type="protein sequence ID" value="MEJ1091848.1"/>
    <property type="molecule type" value="Genomic_DNA"/>
</dbReference>
<organism evidence="1 2">
    <name type="scientific">Microbacterium istanbulense</name>
    <dbReference type="NCBI Taxonomy" id="3122049"/>
    <lineage>
        <taxon>Bacteria</taxon>
        <taxon>Bacillati</taxon>
        <taxon>Actinomycetota</taxon>
        <taxon>Actinomycetes</taxon>
        <taxon>Micrococcales</taxon>
        <taxon>Microbacteriaceae</taxon>
        <taxon>Microbacterium</taxon>
    </lineage>
</organism>
<accession>A0ABU8LMC8</accession>
<dbReference type="Gene3D" id="3.30.110.170">
    <property type="entry name" value="Protein of unknown function (DUF541), domain 1"/>
    <property type="match status" value="1"/>
</dbReference>
<keyword evidence="2" id="KW-1185">Reference proteome</keyword>
<proteinExistence type="predicted"/>
<dbReference type="Pfam" id="PF04402">
    <property type="entry name" value="SIMPL"/>
    <property type="match status" value="1"/>
</dbReference>
<dbReference type="PANTHER" id="PTHR34387">
    <property type="entry name" value="SLR1258 PROTEIN"/>
    <property type="match status" value="1"/>
</dbReference>
<name>A0ABU8LMC8_9MICO</name>
<dbReference type="PANTHER" id="PTHR34387:SF1">
    <property type="entry name" value="PERIPLASMIC IMMUNOGENIC PROTEIN"/>
    <property type="match status" value="1"/>
</dbReference>
<dbReference type="RefSeq" id="WP_337319746.1">
    <property type="nucleotide sequence ID" value="NZ_JBBDGN010000007.1"/>
</dbReference>
<dbReference type="InterPro" id="IPR052022">
    <property type="entry name" value="26kDa_periplasmic_antigen"/>
</dbReference>
<evidence type="ECO:0000313" key="1">
    <source>
        <dbReference type="EMBL" id="MEJ1091848.1"/>
    </source>
</evidence>
<protein>
    <submittedName>
        <fullName evidence="1">SIMPL domain-containing protein</fullName>
    </submittedName>
</protein>
<dbReference type="Proteomes" id="UP001366085">
    <property type="component" value="Unassembled WGS sequence"/>
</dbReference>
<reference evidence="1 2" key="1">
    <citation type="submission" date="2024-02" db="EMBL/GenBank/DDBJ databases">
        <authorList>
            <person name="Saticioglu I.B."/>
        </authorList>
    </citation>
    <scope>NUCLEOTIDE SEQUENCE [LARGE SCALE GENOMIC DNA]</scope>
    <source>
        <strain evidence="1 2">Mu-43</strain>
    </source>
</reference>
<evidence type="ECO:0000313" key="2">
    <source>
        <dbReference type="Proteomes" id="UP001366085"/>
    </source>
</evidence>
<comment type="caution">
    <text evidence="1">The sequence shown here is derived from an EMBL/GenBank/DDBJ whole genome shotgun (WGS) entry which is preliminary data.</text>
</comment>
<dbReference type="InterPro" id="IPR007497">
    <property type="entry name" value="SIMPL/DUF541"/>
</dbReference>